<organism evidence="4 5">
    <name type="scientific">Elliptochloris bilobata</name>
    <dbReference type="NCBI Taxonomy" id="381761"/>
    <lineage>
        <taxon>Eukaryota</taxon>
        <taxon>Viridiplantae</taxon>
        <taxon>Chlorophyta</taxon>
        <taxon>core chlorophytes</taxon>
        <taxon>Trebouxiophyceae</taxon>
        <taxon>Trebouxiophyceae incertae sedis</taxon>
        <taxon>Elliptochloris clade</taxon>
        <taxon>Elliptochloris</taxon>
    </lineage>
</organism>
<comment type="caution">
    <text evidence="4">The sequence shown here is derived from an EMBL/GenBank/DDBJ whole genome shotgun (WGS) entry which is preliminary data.</text>
</comment>
<evidence type="ECO:0000313" key="4">
    <source>
        <dbReference type="EMBL" id="KAK9837091.1"/>
    </source>
</evidence>
<sequence>MEPTYTITPGLSLFSPSEICVVVVPVGSVPATVLPRYHSLIARHRQVELQLVRSFYKEQQKSPFKFLPWKNGALHFRFIPVDKAQQGSVLADLHKHRNVLGVIGLCHCPSVRSIGASYEEFEQLCRAYPEAFTLRCFAFQPSDKQVEEDKTDKKHLLMFPPAPAPAEDGGLQSLESHAEVVMLDFAASLLAELERWMLTASPAMVDLSSFCDTSDKFVAPTSVVEEVQRRLHTDEEMQRKRRYGRLQKAMGDISLLAGSPSDAADHYATALELARTSSDAVWAGAALEGIASAKVLDACLSSGALRSLSLPAIDSPPESPPRNSKIAQLQAQEAATATSSVASHASSGFGGSAFWAALREVEDLERDVRDLLGEARQILRRRGALSLLVEQDLAYARLLAGLHGVRARHEVAELVGFLVETGAGLPLSEDKLTTIMEAAQVMGLVGSTRKRILLLWQAVEFSRSCARPNLATLQIARKALEPAEDSLDADKPPLDVLRLLPAGVPSHWSVVRCGCVEGVLATAILAGQHADVWDAAALLLREHSRDLSAARQEALQQTLEAAAKQMSAEERQRPGPGPPPLLAFVRALSLAPALRPCPVAVVPSDGSSSEGLEAGHLPGSISPFIYNPNRDKVKAREAGAAGGEGVAVWVAGEAASVEVEISNPTANAIKVEKLTLEAEHLADASVPPRDQASCGKPSWKPNAVAMWLPADTSPTKVILTGVPLGKGLLTLTGCRLTALGVTWKQPWTPLVGTMQASSSSGSQEAAGLAQARVNVVDSLPLMEARLDVAAARVSVPADMHASSVAGEASKGAASPASVTTTEVASLRGQVLQCRLIAANAGRMLVQGAAMEAGLCGAEEEANLRVSLSYSAQPSTDSKPLGRCLALPLHLHVLPSLQVVAVTFHEHYEPARGAPQHAELAVGTEHLQAARRSRSAERLSLASLAEIDEAAAAGATGCLSALRRCVLEIEVINHSGVALQAWLGRRAAPALGSPAWQAVLSSPRPWEARRSGAPLHAHCSIVSPHQRAMVAAIIDAATPESDKLASRLASLCRLPGEGSDPDGVGGLARWLCAYYSLYWRREDLHDPAASMEVGVLLLPPAMVADALRPEAVALLRERPLQLSFQADVASGTGRPDEEGAMREVLAAGEELGAGSSAHGALWGVCAVVGEPMQLSMQVQNRADASCTLEASVACHAATVPPTYDRPAMDSSVLACGVVSGVHLNEAEAPRHLKRKGDGRTSSRSSKRPAPSVRAPALGTSPKEECRLKEECRSVVKALLSSFDGLTGHGTTPEAAEDAFQHLLAVATGDGCAARRIAARLLAKHGDAHPAKLGATLNALIELSKQEPKAGDPPLVEAASRRDALQGLGRLCGAVSACVADDLVVSTTDYLLRRSQRVHEKQAKAGMEAAASMDSTHAWTEPPASEAVCITASLEAAFCASPQAVLAKCLKALEKGQGELCGGARHLLTRNLLSSKSQQSSAADAAGLGCLAARVLAPREDVQMWLRNQITRFKSQGVSGKRADEVAHILDRLLKLAARLPPLPSSPPDEVPALSRRDAQAQRTSKGTREWSPLPPLGLSTMQGLALPLPCGDVSAASGTLWLSGLSLRVSGAALAAECAQYGKVERVVVLPSSSDGQAFVAFPDIMEAAICYESLGTSGVCGSRPLQVKFSAPIAGAGGAAVPAPPIPAFRPLREAGPDTPRTLWVGQVGPDIPEEDLVSAFRRFGTLTGWRVLRRSHCAFIDFQSGVAAAAARDALHGAVFGPWQLRIEFREEGHPMGRGGMPPARWR</sequence>
<dbReference type="InterPro" id="IPR013935">
    <property type="entry name" value="Trs120_TRAPPC9"/>
</dbReference>
<dbReference type="InterPro" id="IPR012677">
    <property type="entry name" value="Nucleotide-bd_a/b_plait_sf"/>
</dbReference>
<dbReference type="GO" id="GO:0005802">
    <property type="term" value="C:trans-Golgi network"/>
    <property type="evidence" value="ECO:0007669"/>
    <property type="project" value="TreeGrafter"/>
</dbReference>
<evidence type="ECO:0000256" key="1">
    <source>
        <dbReference type="PROSITE-ProRule" id="PRU00176"/>
    </source>
</evidence>
<feature type="region of interest" description="Disordered" evidence="2">
    <location>
        <begin position="1225"/>
        <end position="1262"/>
    </location>
</feature>
<protein>
    <recommendedName>
        <fullName evidence="3">RRM domain-containing protein</fullName>
    </recommendedName>
</protein>
<dbReference type="GO" id="GO:0003723">
    <property type="term" value="F:RNA binding"/>
    <property type="evidence" value="ECO:0007669"/>
    <property type="project" value="UniProtKB-UniRule"/>
</dbReference>
<dbReference type="Gene3D" id="3.30.70.330">
    <property type="match status" value="2"/>
</dbReference>
<dbReference type="Pfam" id="PF00076">
    <property type="entry name" value="RRM_1"/>
    <property type="match status" value="1"/>
</dbReference>
<dbReference type="InterPro" id="IPR000504">
    <property type="entry name" value="RRM_dom"/>
</dbReference>
<feature type="compositionally biased region" description="Basic and acidic residues" evidence="2">
    <location>
        <begin position="1225"/>
        <end position="1239"/>
    </location>
</feature>
<dbReference type="Proteomes" id="UP001445335">
    <property type="component" value="Unassembled WGS sequence"/>
</dbReference>
<dbReference type="PROSITE" id="PS50102">
    <property type="entry name" value="RRM"/>
    <property type="match status" value="2"/>
</dbReference>
<feature type="domain" description="RRM" evidence="3">
    <location>
        <begin position="1597"/>
        <end position="1672"/>
    </location>
</feature>
<dbReference type="SMART" id="SM00360">
    <property type="entry name" value="RRM"/>
    <property type="match status" value="2"/>
</dbReference>
<dbReference type="Pfam" id="PF08626">
    <property type="entry name" value="TRAPPC9-Trs120"/>
    <property type="match status" value="2"/>
</dbReference>
<dbReference type="CDD" id="cd00590">
    <property type="entry name" value="RRM_SF"/>
    <property type="match status" value="2"/>
</dbReference>
<proteinExistence type="predicted"/>
<dbReference type="InterPro" id="IPR035979">
    <property type="entry name" value="RBD_domain_sf"/>
</dbReference>
<dbReference type="InterPro" id="IPR058563">
    <property type="entry name" value="Trs120_TRAPPC9_N"/>
</dbReference>
<feature type="compositionally biased region" description="Pro residues" evidence="2">
    <location>
        <begin position="1539"/>
        <end position="1548"/>
    </location>
</feature>
<evidence type="ECO:0000313" key="5">
    <source>
        <dbReference type="Proteomes" id="UP001445335"/>
    </source>
</evidence>
<dbReference type="SUPFAM" id="SSF54928">
    <property type="entry name" value="RNA-binding domain, RBD"/>
    <property type="match status" value="2"/>
</dbReference>
<keyword evidence="1" id="KW-0694">RNA-binding</keyword>
<name>A0AAW1RTN6_9CHLO</name>
<dbReference type="PANTHER" id="PTHR21512:SF5">
    <property type="entry name" value="TRAFFICKING PROTEIN PARTICLE COMPLEX SUBUNIT 9"/>
    <property type="match status" value="1"/>
</dbReference>
<reference evidence="4 5" key="1">
    <citation type="journal article" date="2024" name="Nat. Commun.">
        <title>Phylogenomics reveals the evolutionary origins of lichenization in chlorophyte algae.</title>
        <authorList>
            <person name="Puginier C."/>
            <person name="Libourel C."/>
            <person name="Otte J."/>
            <person name="Skaloud P."/>
            <person name="Haon M."/>
            <person name="Grisel S."/>
            <person name="Petersen M."/>
            <person name="Berrin J.G."/>
            <person name="Delaux P.M."/>
            <person name="Dal Grande F."/>
            <person name="Keller J."/>
        </authorList>
    </citation>
    <scope>NUCLEOTIDE SEQUENCE [LARGE SCALE GENOMIC DNA]</scope>
    <source>
        <strain evidence="4 5">SAG 245.80</strain>
    </source>
</reference>
<feature type="region of interest" description="Disordered" evidence="2">
    <location>
        <begin position="1539"/>
        <end position="1572"/>
    </location>
</feature>
<keyword evidence="5" id="KW-1185">Reference proteome</keyword>
<feature type="domain" description="RRM" evidence="3">
    <location>
        <begin position="1701"/>
        <end position="1773"/>
    </location>
</feature>
<dbReference type="EMBL" id="JALJOU010000023">
    <property type="protein sequence ID" value="KAK9837091.1"/>
    <property type="molecule type" value="Genomic_DNA"/>
</dbReference>
<dbReference type="PANTHER" id="PTHR21512">
    <property type="entry name" value="TRAFFICKING PROTEIN PARTICLE COMPLEX SUBUNIT 9"/>
    <property type="match status" value="1"/>
</dbReference>
<feature type="region of interest" description="Disordered" evidence="2">
    <location>
        <begin position="311"/>
        <end position="330"/>
    </location>
</feature>
<evidence type="ECO:0000256" key="2">
    <source>
        <dbReference type="SAM" id="MobiDB-lite"/>
    </source>
</evidence>
<accession>A0AAW1RTN6</accession>
<gene>
    <name evidence="4" type="ORF">WJX81_002340</name>
</gene>
<evidence type="ECO:0000259" key="3">
    <source>
        <dbReference type="PROSITE" id="PS50102"/>
    </source>
</evidence>